<evidence type="ECO:0000256" key="6">
    <source>
        <dbReference type="ARBA" id="ARBA00023002"/>
    </source>
</evidence>
<dbReference type="Pfam" id="PF06052">
    <property type="entry name" value="3-HAO"/>
    <property type="match status" value="1"/>
</dbReference>
<evidence type="ECO:0000256" key="5">
    <source>
        <dbReference type="ARBA" id="ARBA00022964"/>
    </source>
</evidence>
<reference evidence="8" key="2">
    <citation type="submission" date="2025-08" db="UniProtKB">
        <authorList>
            <consortium name="Ensembl"/>
        </authorList>
    </citation>
    <scope>IDENTIFICATION</scope>
</reference>
<dbReference type="GO" id="GO:0019363">
    <property type="term" value="P:pyridine nucleotide biosynthetic process"/>
    <property type="evidence" value="ECO:0007669"/>
    <property type="project" value="UniProtKB-KW"/>
</dbReference>
<proteinExistence type="predicted"/>
<protein>
    <recommendedName>
        <fullName evidence="10">3-hydroxyanthranilate 3,4-dioxygenase</fullName>
    </recommendedName>
</protein>
<name>A0A8P0PFJ3_CANLF</name>
<dbReference type="InterPro" id="IPR014710">
    <property type="entry name" value="RmlC-like_jellyroll"/>
</dbReference>
<dbReference type="InterPro" id="IPR011051">
    <property type="entry name" value="RmlC_Cupin_sf"/>
</dbReference>
<dbReference type="Proteomes" id="UP000002254">
    <property type="component" value="Chromosome 10"/>
</dbReference>
<evidence type="ECO:0000256" key="3">
    <source>
        <dbReference type="ARBA" id="ARBA00022642"/>
    </source>
</evidence>
<keyword evidence="5" id="KW-0223">Dioxygenase</keyword>
<evidence type="ECO:0000256" key="4">
    <source>
        <dbReference type="ARBA" id="ARBA00022723"/>
    </source>
</evidence>
<evidence type="ECO:0000256" key="7">
    <source>
        <dbReference type="ARBA" id="ARBA00023004"/>
    </source>
</evidence>
<dbReference type="AlphaFoldDB" id="A0A8P0PFJ3"/>
<evidence type="ECO:0000313" key="9">
    <source>
        <dbReference type="Proteomes" id="UP000002254"/>
    </source>
</evidence>
<dbReference type="Ensembl" id="ENSCAFT00000099736.1">
    <property type="protein sequence ID" value="ENSCAFP00000066857.1"/>
    <property type="gene ID" value="ENSCAFG00000056874.1"/>
</dbReference>
<dbReference type="GO" id="GO:0005506">
    <property type="term" value="F:iron ion binding"/>
    <property type="evidence" value="ECO:0007669"/>
    <property type="project" value="InterPro"/>
</dbReference>
<evidence type="ECO:0000256" key="2">
    <source>
        <dbReference type="ARBA" id="ARBA00002752"/>
    </source>
</evidence>
<keyword evidence="4" id="KW-0479">Metal-binding</keyword>
<keyword evidence="7" id="KW-0408">Iron</keyword>
<comment type="cofactor">
    <cofactor evidence="1">
        <name>Fe(2+)</name>
        <dbReference type="ChEBI" id="CHEBI:29033"/>
    </cofactor>
</comment>
<sequence>MARPVRVKTWVEENRASFLPPVCNKLLHQKQLKVMFIGGPNIRKDYHIEEGEEVSLTQILTGTWVLHSGPRR</sequence>
<dbReference type="PANTHER" id="PTHR15497:SF1">
    <property type="entry name" value="3-HYDROXYANTHRANILATE 3,4-DIOXYGENASE"/>
    <property type="match status" value="1"/>
</dbReference>
<evidence type="ECO:0008006" key="10">
    <source>
        <dbReference type="Google" id="ProtNLM"/>
    </source>
</evidence>
<evidence type="ECO:0000313" key="8">
    <source>
        <dbReference type="Ensembl" id="ENSCAFP00000066857.1"/>
    </source>
</evidence>
<dbReference type="GO" id="GO:0000334">
    <property type="term" value="F:3-hydroxyanthranilate 3,4-dioxygenase activity"/>
    <property type="evidence" value="ECO:0007669"/>
    <property type="project" value="InterPro"/>
</dbReference>
<dbReference type="PANTHER" id="PTHR15497">
    <property type="entry name" value="3-HYDROXYANTHRANILATE 3,4-DIOXYGENASE"/>
    <property type="match status" value="1"/>
</dbReference>
<dbReference type="Gene3D" id="2.60.120.10">
    <property type="entry name" value="Jelly Rolls"/>
    <property type="match status" value="1"/>
</dbReference>
<comment type="function">
    <text evidence="2">Catalyzes the oxidative ring opening of 3-hydroxyanthranilate to 2-amino-3-carboxymuconate semialdehyde, which spontaneously cyclizes to quinolinate.</text>
</comment>
<dbReference type="SUPFAM" id="SSF51182">
    <property type="entry name" value="RmlC-like cupins"/>
    <property type="match status" value="1"/>
</dbReference>
<reference evidence="8 9" key="1">
    <citation type="journal article" date="2005" name="Nature">
        <title>Genome sequence, comparative analysis and haplotype structure of the domestic dog.</title>
        <authorList>
            <consortium name="Broad Sequencing Platform"/>
            <person name="Lindblad-Toh K."/>
            <person name="Wade C.M."/>
            <person name="Mikkelsen T.S."/>
            <person name="Karlsson E.K."/>
            <person name="Jaffe D.B."/>
            <person name="Kamal M."/>
            <person name="Clamp M."/>
            <person name="Chang J.L."/>
            <person name="Kulbokas E.J. III"/>
            <person name="Zody M.C."/>
            <person name="Mauceli E."/>
            <person name="Xie X."/>
            <person name="Breen M."/>
            <person name="Wayne R.K."/>
            <person name="Ostrander E.A."/>
            <person name="Ponting C.P."/>
            <person name="Galibert F."/>
            <person name="Smith D.R."/>
            <person name="DeJong P.J."/>
            <person name="Kirkness E."/>
            <person name="Alvarez P."/>
            <person name="Biagi T."/>
            <person name="Brockman W."/>
            <person name="Butler J."/>
            <person name="Chin C.W."/>
            <person name="Cook A."/>
            <person name="Cuff J."/>
            <person name="Daly M.J."/>
            <person name="DeCaprio D."/>
            <person name="Gnerre S."/>
            <person name="Grabherr M."/>
            <person name="Kellis M."/>
            <person name="Kleber M."/>
            <person name="Bardeleben C."/>
            <person name="Goodstadt L."/>
            <person name="Heger A."/>
            <person name="Hitte C."/>
            <person name="Kim L."/>
            <person name="Koepfli K.P."/>
            <person name="Parker H.G."/>
            <person name="Pollinger J.P."/>
            <person name="Searle S.M."/>
            <person name="Sutter N.B."/>
            <person name="Thomas R."/>
            <person name="Webber C."/>
            <person name="Baldwin J."/>
            <person name="Abebe A."/>
            <person name="Abouelleil A."/>
            <person name="Aftuck L."/>
            <person name="Ait-Zahra M."/>
            <person name="Aldredge T."/>
            <person name="Allen N."/>
            <person name="An P."/>
            <person name="Anderson S."/>
            <person name="Antoine C."/>
            <person name="Arachchi H."/>
            <person name="Aslam A."/>
            <person name="Ayotte L."/>
            <person name="Bachantsang P."/>
            <person name="Barry A."/>
            <person name="Bayul T."/>
            <person name="Benamara M."/>
            <person name="Berlin A."/>
            <person name="Bessette D."/>
            <person name="Blitshteyn B."/>
            <person name="Bloom T."/>
            <person name="Blye J."/>
            <person name="Boguslavskiy L."/>
            <person name="Bonnet C."/>
            <person name="Boukhgalter B."/>
            <person name="Brown A."/>
            <person name="Cahill P."/>
            <person name="Calixte N."/>
            <person name="Camarata J."/>
            <person name="Cheshatsang Y."/>
            <person name="Chu J."/>
            <person name="Citroen M."/>
            <person name="Collymore A."/>
            <person name="Cooke P."/>
            <person name="Dawoe T."/>
            <person name="Daza R."/>
            <person name="Decktor K."/>
            <person name="DeGray S."/>
            <person name="Dhargay N."/>
            <person name="Dooley K."/>
            <person name="Dooley K."/>
            <person name="Dorje P."/>
            <person name="Dorjee K."/>
            <person name="Dorris L."/>
            <person name="Duffey N."/>
            <person name="Dupes A."/>
            <person name="Egbiremolen O."/>
            <person name="Elong R."/>
            <person name="Falk J."/>
            <person name="Farina A."/>
            <person name="Faro S."/>
            <person name="Ferguson D."/>
            <person name="Ferreira P."/>
            <person name="Fisher S."/>
            <person name="FitzGerald M."/>
            <person name="Foley K."/>
            <person name="Foley C."/>
            <person name="Franke A."/>
            <person name="Friedrich D."/>
            <person name="Gage D."/>
            <person name="Garber M."/>
            <person name="Gearin G."/>
            <person name="Giannoukos G."/>
            <person name="Goode T."/>
            <person name="Goyette A."/>
            <person name="Graham J."/>
            <person name="Grandbois E."/>
            <person name="Gyaltsen K."/>
            <person name="Hafez N."/>
            <person name="Hagopian D."/>
            <person name="Hagos B."/>
            <person name="Hall J."/>
            <person name="Healy C."/>
            <person name="Hegarty R."/>
            <person name="Honan T."/>
            <person name="Horn A."/>
            <person name="Houde N."/>
            <person name="Hughes L."/>
            <person name="Hunnicutt L."/>
            <person name="Husby M."/>
            <person name="Jester B."/>
            <person name="Jones C."/>
            <person name="Kamat A."/>
            <person name="Kanga B."/>
            <person name="Kells C."/>
            <person name="Khazanovich D."/>
            <person name="Kieu A.C."/>
            <person name="Kisner P."/>
            <person name="Kumar M."/>
            <person name="Lance K."/>
            <person name="Landers T."/>
            <person name="Lara M."/>
            <person name="Lee W."/>
            <person name="Leger J.P."/>
            <person name="Lennon N."/>
            <person name="Leuper L."/>
            <person name="LeVine S."/>
            <person name="Liu J."/>
            <person name="Liu X."/>
            <person name="Lokyitsang Y."/>
            <person name="Lokyitsang T."/>
            <person name="Lui A."/>
            <person name="Macdonald J."/>
            <person name="Major J."/>
            <person name="Marabella R."/>
            <person name="Maru K."/>
            <person name="Matthews C."/>
            <person name="McDonough S."/>
            <person name="Mehta T."/>
            <person name="Meldrim J."/>
            <person name="Melnikov A."/>
            <person name="Meneus L."/>
            <person name="Mihalev A."/>
            <person name="Mihova T."/>
            <person name="Miller K."/>
            <person name="Mittelman R."/>
            <person name="Mlenga V."/>
            <person name="Mulrain L."/>
            <person name="Munson G."/>
            <person name="Navidi A."/>
            <person name="Naylor J."/>
            <person name="Nguyen T."/>
            <person name="Nguyen N."/>
            <person name="Nguyen C."/>
            <person name="Nguyen T."/>
            <person name="Nicol R."/>
            <person name="Norbu N."/>
            <person name="Norbu C."/>
            <person name="Novod N."/>
            <person name="Nyima T."/>
            <person name="Olandt P."/>
            <person name="O'Neill B."/>
            <person name="O'Neill K."/>
            <person name="Osman S."/>
            <person name="Oyono L."/>
            <person name="Patti C."/>
            <person name="Perrin D."/>
            <person name="Phunkhang P."/>
            <person name="Pierre F."/>
            <person name="Priest M."/>
            <person name="Rachupka A."/>
            <person name="Raghuraman S."/>
            <person name="Rameau R."/>
            <person name="Ray V."/>
            <person name="Raymond C."/>
            <person name="Rege F."/>
            <person name="Rise C."/>
            <person name="Rogers J."/>
            <person name="Rogov P."/>
            <person name="Sahalie J."/>
            <person name="Settipalli S."/>
            <person name="Sharpe T."/>
            <person name="Shea T."/>
            <person name="Sheehan M."/>
            <person name="Sherpa N."/>
            <person name="Shi J."/>
            <person name="Shih D."/>
            <person name="Sloan J."/>
            <person name="Smith C."/>
            <person name="Sparrow T."/>
            <person name="Stalker J."/>
            <person name="Stange-Thomann N."/>
            <person name="Stavropoulos S."/>
            <person name="Stone C."/>
            <person name="Stone S."/>
            <person name="Sykes S."/>
            <person name="Tchuinga P."/>
            <person name="Tenzing P."/>
            <person name="Tesfaye S."/>
            <person name="Thoulutsang D."/>
            <person name="Thoulutsang Y."/>
            <person name="Topham K."/>
            <person name="Topping I."/>
            <person name="Tsamla T."/>
            <person name="Vassiliev H."/>
            <person name="Venkataraman V."/>
            <person name="Vo A."/>
            <person name="Wangchuk T."/>
            <person name="Wangdi T."/>
            <person name="Weiand M."/>
            <person name="Wilkinson J."/>
            <person name="Wilson A."/>
            <person name="Yadav S."/>
            <person name="Yang S."/>
            <person name="Yang X."/>
            <person name="Young G."/>
            <person name="Yu Q."/>
            <person name="Zainoun J."/>
            <person name="Zembek L."/>
            <person name="Zimmer A."/>
            <person name="Lander E.S."/>
        </authorList>
    </citation>
    <scope>NUCLEOTIDE SEQUENCE [LARGE SCALE GENOMIC DNA]</scope>
    <source>
        <strain evidence="8">Boxer</strain>
    </source>
</reference>
<dbReference type="InterPro" id="IPR010329">
    <property type="entry name" value="3hydroanth_dOase"/>
</dbReference>
<organism evidence="8 9">
    <name type="scientific">Canis lupus familiaris</name>
    <name type="common">Dog</name>
    <name type="synonym">Canis familiaris</name>
    <dbReference type="NCBI Taxonomy" id="9615"/>
    <lineage>
        <taxon>Eukaryota</taxon>
        <taxon>Metazoa</taxon>
        <taxon>Chordata</taxon>
        <taxon>Craniata</taxon>
        <taxon>Vertebrata</taxon>
        <taxon>Euteleostomi</taxon>
        <taxon>Mammalia</taxon>
        <taxon>Eutheria</taxon>
        <taxon>Laurasiatheria</taxon>
        <taxon>Carnivora</taxon>
        <taxon>Caniformia</taxon>
        <taxon>Canidae</taxon>
        <taxon>Canis</taxon>
    </lineage>
</organism>
<evidence type="ECO:0000256" key="1">
    <source>
        <dbReference type="ARBA" id="ARBA00001954"/>
    </source>
</evidence>
<keyword evidence="3" id="KW-0662">Pyridine nucleotide biosynthesis</keyword>
<keyword evidence="6" id="KW-0560">Oxidoreductase</keyword>
<accession>A0A8P0PFJ3</accession>